<accession>A0AA88AAF0</accession>
<protein>
    <recommendedName>
        <fullName evidence="4">Hydroxyproline-rich glycoprotein family protein</fullName>
    </recommendedName>
</protein>
<dbReference type="AlphaFoldDB" id="A0AA88AAF0"/>
<keyword evidence="3" id="KW-1185">Reference proteome</keyword>
<comment type="caution">
    <text evidence="2">The sequence shown here is derived from an EMBL/GenBank/DDBJ whole genome shotgun (WGS) entry which is preliminary data.</text>
</comment>
<evidence type="ECO:0000313" key="2">
    <source>
        <dbReference type="EMBL" id="GMN40216.1"/>
    </source>
</evidence>
<evidence type="ECO:0000313" key="3">
    <source>
        <dbReference type="Proteomes" id="UP001187192"/>
    </source>
</evidence>
<keyword evidence="1" id="KW-1133">Transmembrane helix</keyword>
<keyword evidence="1" id="KW-0472">Membrane</keyword>
<keyword evidence="1" id="KW-0812">Transmembrane</keyword>
<sequence>MEEKLASSSNCRPTISFPLGMILLVITLLLITAFFFCCTEKQSDQAKTVTVVMPGDDVPKFIGMACPCEPLVTEKITVVVHKPFS</sequence>
<proteinExistence type="predicted"/>
<dbReference type="PANTHER" id="PTHR34291">
    <property type="entry name" value="HYDROXYPROLINE-RICH GLYCOPROTEIN FAMILY PROTEIN"/>
    <property type="match status" value="1"/>
</dbReference>
<dbReference type="EMBL" id="BTGU01000010">
    <property type="protein sequence ID" value="GMN40216.1"/>
    <property type="molecule type" value="Genomic_DNA"/>
</dbReference>
<gene>
    <name evidence="2" type="ORF">TIFTF001_009446</name>
</gene>
<dbReference type="InterPro" id="IPR037699">
    <property type="entry name" value="At5g65660-like"/>
</dbReference>
<name>A0AA88AAF0_FICCA</name>
<dbReference type="PANTHER" id="PTHR34291:SF7">
    <property type="entry name" value="PROTEIN, PUTATIVE-RELATED"/>
    <property type="match status" value="1"/>
</dbReference>
<dbReference type="Proteomes" id="UP001187192">
    <property type="component" value="Unassembled WGS sequence"/>
</dbReference>
<feature type="transmembrane region" description="Helical" evidence="1">
    <location>
        <begin position="15"/>
        <end position="37"/>
    </location>
</feature>
<reference evidence="2" key="1">
    <citation type="submission" date="2023-07" db="EMBL/GenBank/DDBJ databases">
        <title>draft genome sequence of fig (Ficus carica).</title>
        <authorList>
            <person name="Takahashi T."/>
            <person name="Nishimura K."/>
        </authorList>
    </citation>
    <scope>NUCLEOTIDE SEQUENCE</scope>
</reference>
<evidence type="ECO:0000256" key="1">
    <source>
        <dbReference type="SAM" id="Phobius"/>
    </source>
</evidence>
<organism evidence="2 3">
    <name type="scientific">Ficus carica</name>
    <name type="common">Common fig</name>
    <dbReference type="NCBI Taxonomy" id="3494"/>
    <lineage>
        <taxon>Eukaryota</taxon>
        <taxon>Viridiplantae</taxon>
        <taxon>Streptophyta</taxon>
        <taxon>Embryophyta</taxon>
        <taxon>Tracheophyta</taxon>
        <taxon>Spermatophyta</taxon>
        <taxon>Magnoliopsida</taxon>
        <taxon>eudicotyledons</taxon>
        <taxon>Gunneridae</taxon>
        <taxon>Pentapetalae</taxon>
        <taxon>rosids</taxon>
        <taxon>fabids</taxon>
        <taxon>Rosales</taxon>
        <taxon>Moraceae</taxon>
        <taxon>Ficeae</taxon>
        <taxon>Ficus</taxon>
    </lineage>
</organism>
<evidence type="ECO:0008006" key="4">
    <source>
        <dbReference type="Google" id="ProtNLM"/>
    </source>
</evidence>